<feature type="binding site" evidence="20">
    <location>
        <begin position="240"/>
        <end position="242"/>
    </location>
    <ligand>
        <name>substrate</name>
    </ligand>
</feature>
<gene>
    <name evidence="23" type="ORF">RF55_8995</name>
</gene>
<keyword evidence="10" id="KW-0732">Signal</keyword>
<feature type="active site" description="Charge relay system" evidence="19">
    <location>
        <position position="168"/>
    </location>
</feature>
<dbReference type="InterPro" id="IPR009003">
    <property type="entry name" value="Peptidase_S1_PA"/>
</dbReference>
<feature type="binding site" evidence="20">
    <location>
        <position position="168"/>
    </location>
    <ligand>
        <name>substrate</name>
    </ligand>
</feature>
<dbReference type="Pfam" id="PF13365">
    <property type="entry name" value="Trypsin_2"/>
    <property type="match status" value="1"/>
</dbReference>
<feature type="domain" description="PDZ" evidence="22">
    <location>
        <begin position="313"/>
        <end position="359"/>
    </location>
</feature>
<dbReference type="PRINTS" id="PR00834">
    <property type="entry name" value="PROTEASES2C"/>
</dbReference>
<evidence type="ECO:0000256" key="21">
    <source>
        <dbReference type="SAM" id="MobiDB-lite"/>
    </source>
</evidence>
<evidence type="ECO:0000256" key="18">
    <source>
        <dbReference type="ARBA" id="ARBA00035606"/>
    </source>
</evidence>
<dbReference type="NCBIfam" id="TIGR02037">
    <property type="entry name" value="degP_htrA_DO"/>
    <property type="match status" value="1"/>
</dbReference>
<dbReference type="PANTHER" id="PTHR22939">
    <property type="entry name" value="SERINE PROTEASE FAMILY S1C HTRA-RELATED"/>
    <property type="match status" value="1"/>
</dbReference>
<dbReference type="Pfam" id="PF17820">
    <property type="entry name" value="PDZ_6"/>
    <property type="match status" value="1"/>
</dbReference>
<dbReference type="GO" id="GO:0004252">
    <property type="term" value="F:serine-type endopeptidase activity"/>
    <property type="evidence" value="ECO:0007669"/>
    <property type="project" value="InterPro"/>
</dbReference>
<evidence type="ECO:0000256" key="5">
    <source>
        <dbReference type="ARBA" id="ARBA00010541"/>
    </source>
</evidence>
<evidence type="ECO:0000259" key="22">
    <source>
        <dbReference type="PROSITE" id="PS50106"/>
    </source>
</evidence>
<dbReference type="InterPro" id="IPR011782">
    <property type="entry name" value="Pept_S1C_Do"/>
</dbReference>
<sequence>MAWNEAQASLLSALTSSSSDTAKAGTDSKKIDEKNSATVIRPHAQTAGVPDFVPLVKSVKPAVVSVSATIKETGQEEGGEGPSIQMGPPQGGMMPFGFPFPFMMPGMPGMMQQPPHSVEAKGSGFLISADGYVVTNFHVVSGATKVSVQLDNGRSYSAKIVGKDSKTDVALLKIKPDAALPYLELGESEELNPGQWIVAVGDPYGLGGTVTAGIVSAMGRDLHSGAYNDFIQLDAPINRGNSGGPLLTLNGKVVGMNAMILSPNGGGSIGIGFAIPSDTVSAVVKQLRKTGHVVRGYLGVAGQDLTPALAEAMGIKSKSPTNPAEGALVASVTTGSPADKAGIKNGDVVVSVSGKAVKNAHDLAVKVSSLPPGTKTDISVIRANKTLKLSFTTGDLSTITKNGEDGAANSGKIGLTLSPLNPHIRQEIGLDENVQGVAVVEVGGNSIALRSGIRPGDVILEVNSHPVTTPKAAASFIAQSLSGKKPILFQILRDGQHLYMAINGNLQADEDLSANSQGGED</sequence>
<evidence type="ECO:0000313" key="24">
    <source>
        <dbReference type="Proteomes" id="UP000036403"/>
    </source>
</evidence>
<dbReference type="InterPro" id="IPR041489">
    <property type="entry name" value="PDZ_6"/>
</dbReference>
<keyword evidence="16" id="KW-0865">Zymogen</keyword>
<dbReference type="PROSITE" id="PS50106">
    <property type="entry name" value="PDZ"/>
    <property type="match status" value="2"/>
</dbReference>
<evidence type="ECO:0000256" key="3">
    <source>
        <dbReference type="ARBA" id="ARBA00004375"/>
    </source>
</evidence>
<evidence type="ECO:0000256" key="20">
    <source>
        <dbReference type="PIRSR" id="PIRSR611782-2"/>
    </source>
</evidence>
<dbReference type="EC" id="3.4.21.108" evidence="6"/>
<evidence type="ECO:0000256" key="9">
    <source>
        <dbReference type="ARBA" id="ARBA00022703"/>
    </source>
</evidence>
<dbReference type="AlphaFoldDB" id="A0A0J7KLA2"/>
<dbReference type="PaxDb" id="67767-A0A0J7KLA2"/>
<evidence type="ECO:0000256" key="15">
    <source>
        <dbReference type="ARBA" id="ARBA00022946"/>
    </source>
</evidence>
<dbReference type="InterPro" id="IPR001940">
    <property type="entry name" value="Peptidase_S1C"/>
</dbReference>
<feature type="compositionally biased region" description="Basic and acidic residues" evidence="21">
    <location>
        <begin position="26"/>
        <end position="35"/>
    </location>
</feature>
<comment type="similarity">
    <text evidence="5">Belongs to the peptidase S1C family.</text>
</comment>
<dbReference type="EMBL" id="LBMM01005829">
    <property type="protein sequence ID" value="KMQ91173.1"/>
    <property type="molecule type" value="Genomic_DNA"/>
</dbReference>
<keyword evidence="11" id="KW-0677">Repeat</keyword>
<evidence type="ECO:0000256" key="2">
    <source>
        <dbReference type="ARBA" id="ARBA00004304"/>
    </source>
</evidence>
<evidence type="ECO:0000256" key="8">
    <source>
        <dbReference type="ARBA" id="ARBA00022670"/>
    </source>
</evidence>
<name>A0A0J7KLA2_LASNI</name>
<comment type="function">
    <text evidence="18">Serine protease that shows proteolytic activity against a non-specific substrate beta-casein. Promotes or induces cell death either by direct binding to and inhibition of BIRC proteins (also called inhibitor of apoptosis proteins, IAPs), leading to an increase in caspase activity, or by a BIRC inhibition-independent, caspase-independent and serine protease activity-dependent mechanism. Can antagonize antiapoptotic activity of th/Diap1 by directly inducing the degradation of th/Diap1.</text>
</comment>
<feature type="active site" description="Charge relay system" evidence="19">
    <location>
        <position position="242"/>
    </location>
</feature>
<dbReference type="Gene3D" id="2.30.42.10">
    <property type="match status" value="2"/>
</dbReference>
<evidence type="ECO:0000256" key="4">
    <source>
        <dbReference type="ARBA" id="ARBA00004418"/>
    </source>
</evidence>
<evidence type="ECO:0000256" key="10">
    <source>
        <dbReference type="ARBA" id="ARBA00022729"/>
    </source>
</evidence>
<dbReference type="GO" id="GO:0031966">
    <property type="term" value="C:mitochondrial membrane"/>
    <property type="evidence" value="ECO:0007669"/>
    <property type="project" value="UniProtKB-SubCell"/>
</dbReference>
<comment type="subcellular location">
    <subcellularLocation>
        <location evidence="3">Mitochondrion intermembrane space</location>
        <topology evidence="3">Single-pass membrane protein</topology>
    </subcellularLocation>
    <subcellularLocation>
        <location evidence="2">Mitochondrion membrane</location>
        <topology evidence="2">Single-pass membrane protein</topology>
    </subcellularLocation>
    <subcellularLocation>
        <location evidence="4">Periplasm</location>
    </subcellularLocation>
</comment>
<dbReference type="GO" id="GO:0005758">
    <property type="term" value="C:mitochondrial intermembrane space"/>
    <property type="evidence" value="ECO:0007669"/>
    <property type="project" value="UniProtKB-SubCell"/>
</dbReference>
<dbReference type="Gene3D" id="2.40.10.120">
    <property type="match status" value="1"/>
</dbReference>
<feature type="compositionally biased region" description="Low complexity" evidence="21">
    <location>
        <begin position="13"/>
        <end position="22"/>
    </location>
</feature>
<dbReference type="GO" id="GO:0006508">
    <property type="term" value="P:proteolysis"/>
    <property type="evidence" value="ECO:0007669"/>
    <property type="project" value="UniProtKB-KW"/>
</dbReference>
<evidence type="ECO:0000256" key="14">
    <source>
        <dbReference type="ARBA" id="ARBA00022825"/>
    </source>
</evidence>
<dbReference type="SUPFAM" id="SSF50156">
    <property type="entry name" value="PDZ domain-like"/>
    <property type="match status" value="2"/>
</dbReference>
<keyword evidence="8 23" id="KW-0645">Protease</keyword>
<evidence type="ECO:0000256" key="13">
    <source>
        <dbReference type="ARBA" id="ARBA00022801"/>
    </source>
</evidence>
<keyword evidence="14" id="KW-0720">Serine protease</keyword>
<evidence type="ECO:0000256" key="17">
    <source>
        <dbReference type="ARBA" id="ARBA00029644"/>
    </source>
</evidence>
<dbReference type="GO" id="GO:0006915">
    <property type="term" value="P:apoptotic process"/>
    <property type="evidence" value="ECO:0007669"/>
    <property type="project" value="UniProtKB-KW"/>
</dbReference>
<evidence type="ECO:0000256" key="11">
    <source>
        <dbReference type="ARBA" id="ARBA00022737"/>
    </source>
</evidence>
<comment type="catalytic activity">
    <reaction evidence="1">
        <text>Cleavage of non-polar aliphatic amino-acids at the P1 position, with a preference for Val, Ile and Met. At the P2 and P3 positions, Arg is selected most strongly with a secondary preference for other hydrophilic residues.</text>
        <dbReference type="EC" id="3.4.21.108"/>
    </reaction>
</comment>
<feature type="binding site" evidence="20">
    <location>
        <position position="138"/>
    </location>
    <ligand>
        <name>substrate</name>
    </ligand>
</feature>
<keyword evidence="9" id="KW-0053">Apoptosis</keyword>
<evidence type="ECO:0000313" key="23">
    <source>
        <dbReference type="EMBL" id="KMQ91173.1"/>
    </source>
</evidence>
<feature type="domain" description="PDZ" evidence="22">
    <location>
        <begin position="396"/>
        <end position="467"/>
    </location>
</feature>
<dbReference type="OrthoDB" id="8123687at2759"/>
<organism evidence="23 24">
    <name type="scientific">Lasius niger</name>
    <name type="common">Black garden ant</name>
    <dbReference type="NCBI Taxonomy" id="67767"/>
    <lineage>
        <taxon>Eukaryota</taxon>
        <taxon>Metazoa</taxon>
        <taxon>Ecdysozoa</taxon>
        <taxon>Arthropoda</taxon>
        <taxon>Hexapoda</taxon>
        <taxon>Insecta</taxon>
        <taxon>Pterygota</taxon>
        <taxon>Neoptera</taxon>
        <taxon>Endopterygota</taxon>
        <taxon>Hymenoptera</taxon>
        <taxon>Apocrita</taxon>
        <taxon>Aculeata</taxon>
        <taxon>Formicoidea</taxon>
        <taxon>Formicidae</taxon>
        <taxon>Formicinae</taxon>
        <taxon>Lasius</taxon>
        <taxon>Lasius</taxon>
    </lineage>
</organism>
<feature type="binding site" evidence="20">
    <location>
        <begin position="298"/>
        <end position="302"/>
    </location>
    <ligand>
        <name>substrate</name>
    </ligand>
</feature>
<dbReference type="Pfam" id="PF13180">
    <property type="entry name" value="PDZ_2"/>
    <property type="match status" value="1"/>
</dbReference>
<dbReference type="SUPFAM" id="SSF50494">
    <property type="entry name" value="Trypsin-like serine proteases"/>
    <property type="match status" value="1"/>
</dbReference>
<keyword evidence="13" id="KW-0378">Hydrolase</keyword>
<keyword evidence="12" id="KW-0574">Periplasm</keyword>
<evidence type="ECO:0000256" key="7">
    <source>
        <dbReference type="ARBA" id="ARBA00016929"/>
    </source>
</evidence>
<feature type="region of interest" description="Disordered" evidence="21">
    <location>
        <begin position="13"/>
        <end position="36"/>
    </location>
</feature>
<feature type="active site" description="Charge relay system" evidence="19">
    <location>
        <position position="138"/>
    </location>
</feature>
<dbReference type="PANTHER" id="PTHR22939:SF129">
    <property type="entry name" value="SERINE PROTEASE HTRA2, MITOCHONDRIAL"/>
    <property type="match status" value="1"/>
</dbReference>
<proteinExistence type="inferred from homology"/>
<comment type="caution">
    <text evidence="23">The sequence shown here is derived from an EMBL/GenBank/DDBJ whole genome shotgun (WGS) entry which is preliminary data.</text>
</comment>
<keyword evidence="15" id="KW-0809">Transit peptide</keyword>
<dbReference type="CDD" id="cd10839">
    <property type="entry name" value="cpPDZ1_DegP-like"/>
    <property type="match status" value="1"/>
</dbReference>
<dbReference type="SMART" id="SM00228">
    <property type="entry name" value="PDZ"/>
    <property type="match status" value="2"/>
</dbReference>
<evidence type="ECO:0000256" key="19">
    <source>
        <dbReference type="PIRSR" id="PIRSR611782-1"/>
    </source>
</evidence>
<protein>
    <recommendedName>
        <fullName evidence="7">Serine protease HTRA2, mitochondrial</fullName>
        <ecNumber evidence="6">3.4.21.108</ecNumber>
    </recommendedName>
    <alternativeName>
        <fullName evidence="17">High temperature requirement protein A2</fullName>
    </alternativeName>
</protein>
<evidence type="ECO:0000256" key="12">
    <source>
        <dbReference type="ARBA" id="ARBA00022764"/>
    </source>
</evidence>
<dbReference type="Proteomes" id="UP000036403">
    <property type="component" value="Unassembled WGS sequence"/>
</dbReference>
<dbReference type="STRING" id="67767.A0A0J7KLA2"/>
<keyword evidence="24" id="KW-1185">Reference proteome</keyword>
<reference evidence="23 24" key="1">
    <citation type="submission" date="2015-04" db="EMBL/GenBank/DDBJ databases">
        <title>Lasius niger genome sequencing.</title>
        <authorList>
            <person name="Konorov E.A."/>
            <person name="Nikitin M.A."/>
            <person name="Kirill M.V."/>
            <person name="Chang P."/>
        </authorList>
    </citation>
    <scope>NUCLEOTIDE SEQUENCE [LARGE SCALE GENOMIC DNA]</scope>
    <source>
        <tissue evidence="23">Whole</tissue>
    </source>
</reference>
<dbReference type="InterPro" id="IPR001478">
    <property type="entry name" value="PDZ"/>
</dbReference>
<accession>A0A0J7KLA2</accession>
<evidence type="ECO:0000256" key="16">
    <source>
        <dbReference type="ARBA" id="ARBA00023145"/>
    </source>
</evidence>
<dbReference type="InterPro" id="IPR036034">
    <property type="entry name" value="PDZ_sf"/>
</dbReference>
<evidence type="ECO:0000256" key="6">
    <source>
        <dbReference type="ARBA" id="ARBA00013033"/>
    </source>
</evidence>
<evidence type="ECO:0000256" key="1">
    <source>
        <dbReference type="ARBA" id="ARBA00001760"/>
    </source>
</evidence>